<comment type="similarity">
    <text evidence="2">Belongs to the granulin family.</text>
</comment>
<evidence type="ECO:0000256" key="1">
    <source>
        <dbReference type="ARBA" id="ARBA00004613"/>
    </source>
</evidence>
<dbReference type="SMART" id="SM00277">
    <property type="entry name" value="GRAN"/>
    <property type="match status" value="5"/>
</dbReference>
<dbReference type="PROSITE" id="PS00799">
    <property type="entry name" value="GRANULINS"/>
    <property type="match status" value="4"/>
</dbReference>
<feature type="domain" description="Granulins" evidence="5">
    <location>
        <begin position="90"/>
        <end position="103"/>
    </location>
</feature>
<dbReference type="InterPro" id="IPR039036">
    <property type="entry name" value="Granulin_fam"/>
</dbReference>
<evidence type="ECO:0000313" key="7">
    <source>
        <dbReference type="RefSeq" id="XP_022247685.1"/>
    </source>
</evidence>
<dbReference type="Gene3D" id="2.10.25.160">
    <property type="entry name" value="Granulin"/>
    <property type="match status" value="5"/>
</dbReference>
<evidence type="ECO:0000256" key="3">
    <source>
        <dbReference type="ARBA" id="ARBA00022525"/>
    </source>
</evidence>
<organism evidence="6 7">
    <name type="scientific">Limulus polyphemus</name>
    <name type="common">Atlantic horseshoe crab</name>
    <dbReference type="NCBI Taxonomy" id="6850"/>
    <lineage>
        <taxon>Eukaryota</taxon>
        <taxon>Metazoa</taxon>
        <taxon>Ecdysozoa</taxon>
        <taxon>Arthropoda</taxon>
        <taxon>Chelicerata</taxon>
        <taxon>Merostomata</taxon>
        <taxon>Xiphosura</taxon>
        <taxon>Limulidae</taxon>
        <taxon>Limulus</taxon>
    </lineage>
</organism>
<evidence type="ECO:0000259" key="5">
    <source>
        <dbReference type="PROSITE" id="PS00799"/>
    </source>
</evidence>
<keyword evidence="6" id="KW-1185">Reference proteome</keyword>
<keyword evidence="4" id="KW-1015">Disulfide bond</keyword>
<protein>
    <submittedName>
        <fullName evidence="7">Granulins-like isoform X1</fullName>
    </submittedName>
</protein>
<feature type="domain" description="Granulins" evidence="5">
    <location>
        <begin position="349"/>
        <end position="362"/>
    </location>
</feature>
<dbReference type="InterPro" id="IPR000118">
    <property type="entry name" value="Granulin"/>
</dbReference>
<name>A0ABM1SVM9_LIMPO</name>
<feature type="domain" description="Granulins" evidence="5">
    <location>
        <begin position="162"/>
        <end position="175"/>
    </location>
</feature>
<dbReference type="PANTHER" id="PTHR12274:SF3">
    <property type="entry name" value="PROGRANULIN"/>
    <property type="match status" value="1"/>
</dbReference>
<comment type="subcellular location">
    <subcellularLocation>
        <location evidence="1">Secreted</location>
    </subcellularLocation>
</comment>
<dbReference type="Pfam" id="PF00396">
    <property type="entry name" value="Granulin"/>
    <property type="match status" value="5"/>
</dbReference>
<keyword evidence="3" id="KW-0964">Secreted</keyword>
<dbReference type="RefSeq" id="XP_022247685.1">
    <property type="nucleotide sequence ID" value="XM_022391977.1"/>
</dbReference>
<sequence length="463" mass="51347">MSPLRRQLGFCDQEKPEVLEQHIFIQKPTSIELRMKILLILLVIITSTFGQKRNTLCPDLEHECPFGATCCLMSNGDEYGCCPLPNAVCCDDHKHCCPESYRCDITFGQCVKNYFNSSKPIILKENSVICPGGEYQCPDYYTCCLLYGDVYGCCSIPNAVCCSDHQHCCPQGTVCDVQHGKCIQKLHLVEMQTKTNFMNVKQGSKFKFIKMWEISNKTKLLNNKEAKGSISKILCPDGQYECPDEYTCCKLPNGQWGCCPLPDAVCCANHINCCPKGSVCNPETGGCNFVSNITIPWVKKIPALRVDTRQFLNNVPCPGGKQFCPNHNTCCLVGYKKWGCCPLRNAVCCEDKIHCCPEGTVCETQRGICLPKQENTVPEQALVPLLLPEHMVDCPDPRYHCPSGSTCCKLTSGVWGCCPFQDAVCCADAIHCCPAGMKCSEFGCTDGISTFPWSTKNIAQKHD</sequence>
<gene>
    <name evidence="7" type="primary">LOC106464268</name>
</gene>
<dbReference type="PANTHER" id="PTHR12274">
    <property type="entry name" value="GRANULIN"/>
    <property type="match status" value="1"/>
</dbReference>
<reference evidence="7" key="1">
    <citation type="submission" date="2025-08" db="UniProtKB">
        <authorList>
            <consortium name="RefSeq"/>
        </authorList>
    </citation>
    <scope>IDENTIFICATION</scope>
    <source>
        <tissue evidence="7">Muscle</tissue>
    </source>
</reference>
<evidence type="ECO:0000256" key="2">
    <source>
        <dbReference type="ARBA" id="ARBA00010093"/>
    </source>
</evidence>
<accession>A0ABM1SVM9</accession>
<evidence type="ECO:0000256" key="4">
    <source>
        <dbReference type="ARBA" id="ARBA00023157"/>
    </source>
</evidence>
<dbReference type="GeneID" id="106464268"/>
<dbReference type="SUPFAM" id="SSF57277">
    <property type="entry name" value="Granulin repeat"/>
    <property type="match status" value="4"/>
</dbReference>
<dbReference type="InterPro" id="IPR037277">
    <property type="entry name" value="Granulin_sf"/>
</dbReference>
<dbReference type="Proteomes" id="UP000694941">
    <property type="component" value="Unplaced"/>
</dbReference>
<proteinExistence type="inferred from homology"/>
<evidence type="ECO:0000313" key="6">
    <source>
        <dbReference type="Proteomes" id="UP000694941"/>
    </source>
</evidence>
<feature type="domain" description="Granulins" evidence="5">
    <location>
        <begin position="426"/>
        <end position="439"/>
    </location>
</feature>